<proteinExistence type="predicted"/>
<evidence type="ECO:0000313" key="2">
    <source>
        <dbReference type="EMBL" id="KAK9817366.1"/>
    </source>
</evidence>
<organism evidence="2 3">
    <name type="scientific">Apatococcus lobatus</name>
    <dbReference type="NCBI Taxonomy" id="904363"/>
    <lineage>
        <taxon>Eukaryota</taxon>
        <taxon>Viridiplantae</taxon>
        <taxon>Chlorophyta</taxon>
        <taxon>core chlorophytes</taxon>
        <taxon>Trebouxiophyceae</taxon>
        <taxon>Chlorellales</taxon>
        <taxon>Chlorellaceae</taxon>
        <taxon>Apatococcus</taxon>
    </lineage>
</organism>
<feature type="region of interest" description="Disordered" evidence="1">
    <location>
        <begin position="1"/>
        <end position="246"/>
    </location>
</feature>
<dbReference type="AlphaFoldDB" id="A0AAW1Q8Q2"/>
<feature type="compositionally biased region" description="Low complexity" evidence="1">
    <location>
        <begin position="144"/>
        <end position="155"/>
    </location>
</feature>
<comment type="caution">
    <text evidence="2">The sequence shown here is derived from an EMBL/GenBank/DDBJ whole genome shotgun (WGS) entry which is preliminary data.</text>
</comment>
<feature type="compositionally biased region" description="Polar residues" evidence="1">
    <location>
        <begin position="99"/>
        <end position="109"/>
    </location>
</feature>
<dbReference type="EMBL" id="JALJOS010000073">
    <property type="protein sequence ID" value="KAK9817366.1"/>
    <property type="molecule type" value="Genomic_DNA"/>
</dbReference>
<accession>A0AAW1Q8Q2</accession>
<feature type="compositionally biased region" description="Polar residues" evidence="1">
    <location>
        <begin position="14"/>
        <end position="30"/>
    </location>
</feature>
<feature type="compositionally biased region" description="Polar residues" evidence="1">
    <location>
        <begin position="118"/>
        <end position="130"/>
    </location>
</feature>
<keyword evidence="3" id="KW-1185">Reference proteome</keyword>
<reference evidence="2 3" key="1">
    <citation type="journal article" date="2024" name="Nat. Commun.">
        <title>Phylogenomics reveals the evolutionary origins of lichenization in chlorophyte algae.</title>
        <authorList>
            <person name="Puginier C."/>
            <person name="Libourel C."/>
            <person name="Otte J."/>
            <person name="Skaloud P."/>
            <person name="Haon M."/>
            <person name="Grisel S."/>
            <person name="Petersen M."/>
            <person name="Berrin J.G."/>
            <person name="Delaux P.M."/>
            <person name="Dal Grande F."/>
            <person name="Keller J."/>
        </authorList>
    </citation>
    <scope>NUCLEOTIDE SEQUENCE [LARGE SCALE GENOMIC DNA]</scope>
    <source>
        <strain evidence="2 3">SAG 2145</strain>
    </source>
</reference>
<feature type="compositionally biased region" description="Basic and acidic residues" evidence="1">
    <location>
        <begin position="134"/>
        <end position="143"/>
    </location>
</feature>
<name>A0AAW1Q8Q2_9CHLO</name>
<gene>
    <name evidence="2" type="ORF">WJX74_005067</name>
</gene>
<evidence type="ECO:0000313" key="3">
    <source>
        <dbReference type="Proteomes" id="UP001438707"/>
    </source>
</evidence>
<evidence type="ECO:0000256" key="1">
    <source>
        <dbReference type="SAM" id="MobiDB-lite"/>
    </source>
</evidence>
<protein>
    <submittedName>
        <fullName evidence="2">Uncharacterized protein</fullName>
    </submittedName>
</protein>
<sequence>MAVLCRKQSDEPTTRVTSKPSNSLRDTSATGGLVRPPRPINGPQPSLAPRAKSSKPTGLPASPRHSICRPDNVGKPHPRSSALARPATNPAGQPIRDSANLSLASSRQQDGAAKPSSLPASNMPAANSLSVADGRLKPADERLPSAALRSSLSSPDGARPGLARKPLAAGTQLREILATGSDSTSAGVSKRQTSTEGPEPVSNQPAPMRSRVEASVPIVYKDRPSHTEGTQPRDDCTTQGPSMLPRDWRAATLDRAETGDTPSYNKPVQELALGRCQLPTADSCAQGILKPRKSGGPALKIEALVDAETSPEAQQRVLQPREATAPTACIGAQLVPRFLKEMEEGCAF</sequence>
<feature type="compositionally biased region" description="Basic and acidic residues" evidence="1">
    <location>
        <begin position="220"/>
        <end position="236"/>
    </location>
</feature>
<dbReference type="Proteomes" id="UP001438707">
    <property type="component" value="Unassembled WGS sequence"/>
</dbReference>
<feature type="compositionally biased region" description="Polar residues" evidence="1">
    <location>
        <begin position="180"/>
        <end position="205"/>
    </location>
</feature>